<gene>
    <name evidence="2" type="ORF">ACA1_256570</name>
</gene>
<organism evidence="2 3">
    <name type="scientific">Acanthamoeba castellanii (strain ATCC 30010 / Neff)</name>
    <dbReference type="NCBI Taxonomy" id="1257118"/>
    <lineage>
        <taxon>Eukaryota</taxon>
        <taxon>Amoebozoa</taxon>
        <taxon>Discosea</taxon>
        <taxon>Longamoebia</taxon>
        <taxon>Centramoebida</taxon>
        <taxon>Acanthamoebidae</taxon>
        <taxon>Acanthamoeba</taxon>
    </lineage>
</organism>
<evidence type="ECO:0000313" key="3">
    <source>
        <dbReference type="Proteomes" id="UP000011083"/>
    </source>
</evidence>
<name>L8GFL7_ACACF</name>
<dbReference type="KEGG" id="acan:ACA1_256570"/>
<evidence type="ECO:0000313" key="2">
    <source>
        <dbReference type="EMBL" id="ELR11518.1"/>
    </source>
</evidence>
<feature type="region of interest" description="Disordered" evidence="1">
    <location>
        <begin position="1"/>
        <end position="52"/>
    </location>
</feature>
<sequence length="111" mass="12447">MLLPTLRRSKPELETSPSQRGLGKWEDLARADSSSASHTRLPGHIAHPKPSGAVCSPRWIDDNATPGIQRYRTGAQLAAFAAVCDLRRDCQRWVRHFSQWSWFTLGSCAFL</sequence>
<evidence type="ECO:0000256" key="1">
    <source>
        <dbReference type="SAM" id="MobiDB-lite"/>
    </source>
</evidence>
<proteinExistence type="predicted"/>
<dbReference type="Proteomes" id="UP000011083">
    <property type="component" value="Unassembled WGS sequence"/>
</dbReference>
<reference evidence="2 3" key="1">
    <citation type="journal article" date="2013" name="Genome Biol.">
        <title>Genome of Acanthamoeba castellanii highlights extensive lateral gene transfer and early evolution of tyrosine kinase signaling.</title>
        <authorList>
            <person name="Clarke M."/>
            <person name="Lohan A.J."/>
            <person name="Liu B."/>
            <person name="Lagkouvardos I."/>
            <person name="Roy S."/>
            <person name="Zafar N."/>
            <person name="Bertelli C."/>
            <person name="Schilde C."/>
            <person name="Kianianmomeni A."/>
            <person name="Burglin T.R."/>
            <person name="Frech C."/>
            <person name="Turcotte B."/>
            <person name="Kopec K.O."/>
            <person name="Synnott J.M."/>
            <person name="Choo C."/>
            <person name="Paponov I."/>
            <person name="Finkler A."/>
            <person name="Soon Heng Tan C."/>
            <person name="Hutchins A.P."/>
            <person name="Weinmeier T."/>
            <person name="Rattei T."/>
            <person name="Chu J.S."/>
            <person name="Gimenez G."/>
            <person name="Irimia M."/>
            <person name="Rigden D.J."/>
            <person name="Fitzpatrick D.A."/>
            <person name="Lorenzo-Morales J."/>
            <person name="Bateman A."/>
            <person name="Chiu C.H."/>
            <person name="Tang P."/>
            <person name="Hegemann P."/>
            <person name="Fromm H."/>
            <person name="Raoult D."/>
            <person name="Greub G."/>
            <person name="Miranda-Saavedra D."/>
            <person name="Chen N."/>
            <person name="Nash P."/>
            <person name="Ginger M.L."/>
            <person name="Horn M."/>
            <person name="Schaap P."/>
            <person name="Caler L."/>
            <person name="Loftus B."/>
        </authorList>
    </citation>
    <scope>NUCLEOTIDE SEQUENCE [LARGE SCALE GENOMIC DNA]</scope>
    <source>
        <strain evidence="2 3">Neff</strain>
    </source>
</reference>
<dbReference type="RefSeq" id="XP_004333531.1">
    <property type="nucleotide sequence ID" value="XM_004333483.1"/>
</dbReference>
<dbReference type="VEuPathDB" id="AmoebaDB:ACA1_256570"/>
<dbReference type="AlphaFoldDB" id="L8GFL7"/>
<accession>L8GFL7</accession>
<dbReference type="GeneID" id="14912187"/>
<dbReference type="EMBL" id="KB008148">
    <property type="protein sequence ID" value="ELR11518.1"/>
    <property type="molecule type" value="Genomic_DNA"/>
</dbReference>
<keyword evidence="3" id="KW-1185">Reference proteome</keyword>
<protein>
    <submittedName>
        <fullName evidence="2">Uncharacterized protein</fullName>
    </submittedName>
</protein>